<evidence type="ECO:0000313" key="3">
    <source>
        <dbReference type="Proteomes" id="UP001197236"/>
    </source>
</evidence>
<name>A0ABS6VGN1_9GAMM</name>
<dbReference type="Proteomes" id="UP001197236">
    <property type="component" value="Unassembled WGS sequence"/>
</dbReference>
<feature type="region of interest" description="Disordered" evidence="1">
    <location>
        <begin position="43"/>
        <end position="64"/>
    </location>
</feature>
<reference evidence="2 3" key="1">
    <citation type="submission" date="2021-07" db="EMBL/GenBank/DDBJ databases">
        <title>A novel phosphonate cluster across the Pantoea species complex is important for pathogenicity in onion.</title>
        <authorList>
            <person name="Zhao M."/>
            <person name="Stice S."/>
            <person name="Shin G.Y."/>
            <person name="Coutinho T."/>
            <person name="Gitaitis R."/>
            <person name="Kvitko B."/>
            <person name="Dutta B."/>
        </authorList>
    </citation>
    <scope>NUCLEOTIDE SEQUENCE [LARGE SCALE GENOMIC DNA]</scope>
    <source>
        <strain evidence="2 3">BD 382</strain>
    </source>
</reference>
<evidence type="ECO:0000256" key="1">
    <source>
        <dbReference type="SAM" id="MobiDB-lite"/>
    </source>
</evidence>
<sequence length="64" mass="7338">MADAVLLPGARKIATESEKAVLEQQRTYRVKLNRVETSAALDVSWPEKPEQKNPRYSGDYQEKF</sequence>
<organism evidence="2 3">
    <name type="scientific">Pantoea allii</name>
    <dbReference type="NCBI Taxonomy" id="574096"/>
    <lineage>
        <taxon>Bacteria</taxon>
        <taxon>Pseudomonadati</taxon>
        <taxon>Pseudomonadota</taxon>
        <taxon>Gammaproteobacteria</taxon>
        <taxon>Enterobacterales</taxon>
        <taxon>Erwiniaceae</taxon>
        <taxon>Pantoea</taxon>
    </lineage>
</organism>
<dbReference type="EMBL" id="JAHVXZ010000008">
    <property type="protein sequence ID" value="MBW1258489.1"/>
    <property type="molecule type" value="Genomic_DNA"/>
</dbReference>
<accession>A0ABS6VGN1</accession>
<protein>
    <submittedName>
        <fullName evidence="2">Tail fiber assembly protein</fullName>
    </submittedName>
</protein>
<keyword evidence="3" id="KW-1185">Reference proteome</keyword>
<proteinExistence type="predicted"/>
<evidence type="ECO:0000313" key="2">
    <source>
        <dbReference type="EMBL" id="MBW1258489.1"/>
    </source>
</evidence>
<dbReference type="InterPro" id="IPR003458">
    <property type="entry name" value="Phage_T4_Gp38_tail_assem"/>
</dbReference>
<dbReference type="Pfam" id="PF02413">
    <property type="entry name" value="Caudo_TAP"/>
    <property type="match status" value="1"/>
</dbReference>
<gene>
    <name evidence="2" type="ORF">KYI95_15015</name>
</gene>
<comment type="caution">
    <text evidence="2">The sequence shown here is derived from an EMBL/GenBank/DDBJ whole genome shotgun (WGS) entry which is preliminary data.</text>
</comment>